<dbReference type="PRINTS" id="PR00822">
    <property type="entry name" value="LIPOLIPASE"/>
</dbReference>
<keyword evidence="4" id="KW-0443">Lipid metabolism</keyword>
<dbReference type="InterPro" id="IPR029058">
    <property type="entry name" value="AB_hydrolase_fold"/>
</dbReference>
<dbReference type="PRINTS" id="PR00821">
    <property type="entry name" value="TAGLIPASE"/>
</dbReference>
<sequence>MKNITFSLWVVLLCAIALFASGVEDNELFKDEEFKVLYDDEAIHDRITYNMRKSLNLDADGCILLPGEKRSLQECGFNVTAKTFFIIHGWTTSGMFESWMQKLVAAMMQREPESNVVIVDWLPMAHQLYPDAVNHTHQVGLSVATTINWLQVMCV</sequence>
<dbReference type="Gene3D" id="3.40.50.1820">
    <property type="entry name" value="alpha/beta hydrolase"/>
    <property type="match status" value="1"/>
</dbReference>
<proteinExistence type="inferred from homology"/>
<protein>
    <recommendedName>
        <fullName evidence="7">Lipase domain-containing protein</fullName>
    </recommendedName>
</protein>
<dbReference type="Proteomes" id="UP000193380">
    <property type="component" value="Unassembled WGS sequence"/>
</dbReference>
<dbReference type="SUPFAM" id="SSF53474">
    <property type="entry name" value="alpha/beta-Hydrolases"/>
    <property type="match status" value="1"/>
</dbReference>
<keyword evidence="6" id="KW-0732">Signal</keyword>
<feature type="domain" description="Lipase" evidence="7">
    <location>
        <begin position="56"/>
        <end position="151"/>
    </location>
</feature>
<accession>A0A060YJH3</accession>
<organism evidence="8 9">
    <name type="scientific">Oncorhynchus mykiss</name>
    <name type="common">Rainbow trout</name>
    <name type="synonym">Salmo gairdneri</name>
    <dbReference type="NCBI Taxonomy" id="8022"/>
    <lineage>
        <taxon>Eukaryota</taxon>
        <taxon>Metazoa</taxon>
        <taxon>Chordata</taxon>
        <taxon>Craniata</taxon>
        <taxon>Vertebrata</taxon>
        <taxon>Euteleostomi</taxon>
        <taxon>Actinopterygii</taxon>
        <taxon>Neopterygii</taxon>
        <taxon>Teleostei</taxon>
        <taxon>Protacanthopterygii</taxon>
        <taxon>Salmoniformes</taxon>
        <taxon>Salmonidae</taxon>
        <taxon>Salmoninae</taxon>
        <taxon>Oncorhynchus</taxon>
    </lineage>
</organism>
<evidence type="ECO:0000256" key="4">
    <source>
        <dbReference type="ARBA" id="ARBA00023098"/>
    </source>
</evidence>
<evidence type="ECO:0000313" key="8">
    <source>
        <dbReference type="EMBL" id="CDQ89599.1"/>
    </source>
</evidence>
<gene>
    <name evidence="8" type="ORF">GSONMT00052972001</name>
</gene>
<dbReference type="InterPro" id="IPR000734">
    <property type="entry name" value="TAG_lipase"/>
</dbReference>
<name>A0A060YJH3_ONCMY</name>
<feature type="chain" id="PRO_5001592086" description="Lipase domain-containing protein" evidence="6">
    <location>
        <begin position="23"/>
        <end position="155"/>
    </location>
</feature>
<evidence type="ECO:0000256" key="1">
    <source>
        <dbReference type="ARBA" id="ARBA00004613"/>
    </source>
</evidence>
<dbReference type="PANTHER" id="PTHR11610:SF13">
    <property type="entry name" value="ENDOTHELIAL LIPASE"/>
    <property type="match status" value="1"/>
</dbReference>
<dbReference type="InterPro" id="IPR013818">
    <property type="entry name" value="Lipase"/>
</dbReference>
<evidence type="ECO:0000313" key="9">
    <source>
        <dbReference type="Proteomes" id="UP000193380"/>
    </source>
</evidence>
<dbReference type="AlphaFoldDB" id="A0A060YJH3"/>
<comment type="similarity">
    <text evidence="2 5">Belongs to the AB hydrolase superfamily. Lipase family.</text>
</comment>
<dbReference type="InterPro" id="IPR002330">
    <property type="entry name" value="Lipo_Lipase"/>
</dbReference>
<dbReference type="GO" id="GO:0005615">
    <property type="term" value="C:extracellular space"/>
    <property type="evidence" value="ECO:0007669"/>
    <property type="project" value="TreeGrafter"/>
</dbReference>
<dbReference type="GO" id="GO:0004465">
    <property type="term" value="F:lipoprotein lipase activity"/>
    <property type="evidence" value="ECO:0007669"/>
    <property type="project" value="InterPro"/>
</dbReference>
<reference evidence="8" key="2">
    <citation type="submission" date="2014-03" db="EMBL/GenBank/DDBJ databases">
        <authorList>
            <person name="Genoscope - CEA"/>
        </authorList>
    </citation>
    <scope>NUCLEOTIDE SEQUENCE</scope>
</reference>
<evidence type="ECO:0000256" key="2">
    <source>
        <dbReference type="ARBA" id="ARBA00010701"/>
    </source>
</evidence>
<evidence type="ECO:0000256" key="5">
    <source>
        <dbReference type="RuleBase" id="RU004262"/>
    </source>
</evidence>
<dbReference type="STRING" id="8022.A0A060YJH3"/>
<evidence type="ECO:0000256" key="3">
    <source>
        <dbReference type="ARBA" id="ARBA00022525"/>
    </source>
</evidence>
<dbReference type="GO" id="GO:0016042">
    <property type="term" value="P:lipid catabolic process"/>
    <property type="evidence" value="ECO:0007669"/>
    <property type="project" value="TreeGrafter"/>
</dbReference>
<reference evidence="8" key="1">
    <citation type="journal article" date="2014" name="Nat. Commun.">
        <title>The rainbow trout genome provides novel insights into evolution after whole-genome duplication in vertebrates.</title>
        <authorList>
            <person name="Berthelot C."/>
            <person name="Brunet F."/>
            <person name="Chalopin D."/>
            <person name="Juanchich A."/>
            <person name="Bernard M."/>
            <person name="Noel B."/>
            <person name="Bento P."/>
            <person name="Da Silva C."/>
            <person name="Labadie K."/>
            <person name="Alberti A."/>
            <person name="Aury J.M."/>
            <person name="Louis A."/>
            <person name="Dehais P."/>
            <person name="Bardou P."/>
            <person name="Montfort J."/>
            <person name="Klopp C."/>
            <person name="Cabau C."/>
            <person name="Gaspin C."/>
            <person name="Thorgaard G.H."/>
            <person name="Boussaha M."/>
            <person name="Quillet E."/>
            <person name="Guyomard R."/>
            <person name="Galiana D."/>
            <person name="Bobe J."/>
            <person name="Volff J.N."/>
            <person name="Genet C."/>
            <person name="Wincker P."/>
            <person name="Jaillon O."/>
            <person name="Roest Crollius H."/>
            <person name="Guiguen Y."/>
        </authorList>
    </citation>
    <scope>NUCLEOTIDE SEQUENCE [LARGE SCALE GENOMIC DNA]</scope>
</reference>
<keyword evidence="3" id="KW-0964">Secreted</keyword>
<dbReference type="PANTHER" id="PTHR11610">
    <property type="entry name" value="LIPASE"/>
    <property type="match status" value="1"/>
</dbReference>
<dbReference type="PaxDb" id="8022-A0A060YJH3"/>
<evidence type="ECO:0000259" key="7">
    <source>
        <dbReference type="Pfam" id="PF00151"/>
    </source>
</evidence>
<comment type="subcellular location">
    <subcellularLocation>
        <location evidence="1">Secreted</location>
    </subcellularLocation>
</comment>
<dbReference type="Pfam" id="PF00151">
    <property type="entry name" value="Lipase"/>
    <property type="match status" value="1"/>
</dbReference>
<dbReference type="EMBL" id="FR909663">
    <property type="protein sequence ID" value="CDQ89599.1"/>
    <property type="molecule type" value="Genomic_DNA"/>
</dbReference>
<evidence type="ECO:0000256" key="6">
    <source>
        <dbReference type="SAM" id="SignalP"/>
    </source>
</evidence>
<feature type="signal peptide" evidence="6">
    <location>
        <begin position="1"/>
        <end position="22"/>
    </location>
</feature>